<dbReference type="InterPro" id="IPR011006">
    <property type="entry name" value="CheY-like_superfamily"/>
</dbReference>
<dbReference type="SUPFAM" id="SSF52172">
    <property type="entry name" value="CheY-like"/>
    <property type="match status" value="1"/>
</dbReference>
<gene>
    <name evidence="3" type="ORF">OIE64_25285</name>
</gene>
<reference evidence="3 4" key="1">
    <citation type="submission" date="2022-10" db="EMBL/GenBank/DDBJ databases">
        <title>The complete genomes of actinobacterial strains from the NBC collection.</title>
        <authorList>
            <person name="Joergensen T.S."/>
            <person name="Alvarez Arevalo M."/>
            <person name="Sterndorff E.B."/>
            <person name="Faurdal D."/>
            <person name="Vuksanovic O."/>
            <person name="Mourched A.-S."/>
            <person name="Charusanti P."/>
            <person name="Shaw S."/>
            <person name="Blin K."/>
            <person name="Weber T."/>
        </authorList>
    </citation>
    <scope>NUCLEOTIDE SEQUENCE [LARGE SCALE GENOMIC DNA]</scope>
    <source>
        <strain evidence="3 4">NBC 01769</strain>
    </source>
</reference>
<comment type="caution">
    <text evidence="1">Lacks conserved residue(s) required for the propagation of feature annotation.</text>
</comment>
<keyword evidence="4" id="KW-1185">Reference proteome</keyword>
<dbReference type="RefSeq" id="WP_326594757.1">
    <property type="nucleotide sequence ID" value="NZ_CP109114.1"/>
</dbReference>
<evidence type="ECO:0000259" key="2">
    <source>
        <dbReference type="PROSITE" id="PS50110"/>
    </source>
</evidence>
<feature type="domain" description="Response regulatory" evidence="2">
    <location>
        <begin position="1"/>
        <end position="54"/>
    </location>
</feature>
<evidence type="ECO:0000313" key="3">
    <source>
        <dbReference type="EMBL" id="WSC15818.1"/>
    </source>
</evidence>
<dbReference type="EMBL" id="CP109114">
    <property type="protein sequence ID" value="WSC15818.1"/>
    <property type="molecule type" value="Genomic_DNA"/>
</dbReference>
<organism evidence="3 4">
    <name type="scientific">Streptomyces brevispora</name>
    <dbReference type="NCBI Taxonomy" id="887462"/>
    <lineage>
        <taxon>Bacteria</taxon>
        <taxon>Bacillati</taxon>
        <taxon>Actinomycetota</taxon>
        <taxon>Actinomycetes</taxon>
        <taxon>Kitasatosporales</taxon>
        <taxon>Streptomycetaceae</taxon>
        <taxon>Streptomyces</taxon>
    </lineage>
</organism>
<evidence type="ECO:0000256" key="1">
    <source>
        <dbReference type="PROSITE-ProRule" id="PRU00169"/>
    </source>
</evidence>
<name>A0ABZ1G7D6_9ACTN</name>
<protein>
    <recommendedName>
        <fullName evidence="2">Response regulatory domain-containing protein</fullName>
    </recommendedName>
</protein>
<proteinExistence type="predicted"/>
<sequence>MLRALNEYRPDSLILSLRLPGLDPWEVLSRVRDISDLPIAVWTWSTGCRKRSVP</sequence>
<dbReference type="PROSITE" id="PS50110">
    <property type="entry name" value="RESPONSE_REGULATORY"/>
    <property type="match status" value="1"/>
</dbReference>
<evidence type="ECO:0000313" key="4">
    <source>
        <dbReference type="Proteomes" id="UP001330827"/>
    </source>
</evidence>
<dbReference type="InterPro" id="IPR001789">
    <property type="entry name" value="Sig_transdc_resp-reg_receiver"/>
</dbReference>
<dbReference type="Proteomes" id="UP001330827">
    <property type="component" value="Chromosome"/>
</dbReference>
<accession>A0ABZ1G7D6</accession>